<feature type="domain" description="Xrn1 N-terminal" evidence="7">
    <location>
        <begin position="1"/>
        <end position="224"/>
    </location>
</feature>
<feature type="compositionally biased region" description="Pro residues" evidence="6">
    <location>
        <begin position="1585"/>
        <end position="1595"/>
    </location>
</feature>
<evidence type="ECO:0000256" key="4">
    <source>
        <dbReference type="ARBA" id="ARBA00038299"/>
    </source>
</evidence>
<dbReference type="Pfam" id="PF18334">
    <property type="entry name" value="XRN1_D2_D3"/>
    <property type="match status" value="1"/>
</dbReference>
<keyword evidence="3 5" id="KW-0269">Exonuclease</keyword>
<dbReference type="Gene3D" id="3.40.50.12390">
    <property type="match status" value="2"/>
</dbReference>
<dbReference type="GO" id="GO:0016075">
    <property type="term" value="P:rRNA catabolic process"/>
    <property type="evidence" value="ECO:0007669"/>
    <property type="project" value="TreeGrafter"/>
</dbReference>
<feature type="compositionally biased region" description="Basic and acidic residues" evidence="6">
    <location>
        <begin position="1213"/>
        <end position="1226"/>
    </location>
</feature>
<dbReference type="GO" id="GO:0000956">
    <property type="term" value="P:nuclear-transcribed mRNA catabolic process"/>
    <property type="evidence" value="ECO:0007669"/>
    <property type="project" value="InterPro"/>
</dbReference>
<dbReference type="InterPro" id="IPR041385">
    <property type="entry name" value="SH3_12"/>
</dbReference>
<comment type="subcellular location">
    <subcellularLocation>
        <location evidence="5">Cytoplasm</location>
    </subcellularLocation>
</comment>
<dbReference type="InterPro" id="IPR004859">
    <property type="entry name" value="Xrn1_N"/>
</dbReference>
<dbReference type="InterPro" id="IPR027073">
    <property type="entry name" value="5_3_exoribonuclease"/>
</dbReference>
<evidence type="ECO:0000256" key="3">
    <source>
        <dbReference type="ARBA" id="ARBA00022839"/>
    </source>
</evidence>
<comment type="similarity">
    <text evidence="4 5">Belongs to the 5'-3' exonuclease family.</text>
</comment>
<dbReference type="Gene3D" id="1.25.40.1050">
    <property type="match status" value="1"/>
</dbReference>
<evidence type="ECO:0000259" key="7">
    <source>
        <dbReference type="Pfam" id="PF03159"/>
    </source>
</evidence>
<dbReference type="Pfam" id="PF18332">
    <property type="entry name" value="XRN1_D1"/>
    <property type="match status" value="1"/>
</dbReference>
<dbReference type="Pfam" id="PF18129">
    <property type="entry name" value="SH3_12"/>
    <property type="match status" value="1"/>
</dbReference>
<dbReference type="GO" id="GO:0005737">
    <property type="term" value="C:cytoplasm"/>
    <property type="evidence" value="ECO:0007669"/>
    <property type="project" value="UniProtKB-SubCell"/>
</dbReference>
<evidence type="ECO:0000313" key="12">
    <source>
        <dbReference type="EnsemblMetazoa" id="XP_014250668.1"/>
    </source>
</evidence>
<feature type="domain" description="Exoribonuclease Xrn1 D2/D3" evidence="11">
    <location>
        <begin position="849"/>
        <end position="1035"/>
    </location>
</feature>
<evidence type="ECO:0000256" key="1">
    <source>
        <dbReference type="ARBA" id="ARBA00022722"/>
    </source>
</evidence>
<keyword evidence="5" id="KW-0694">RNA-binding</keyword>
<dbReference type="EnsemblMetazoa" id="XM_014395182.2">
    <property type="protein sequence ID" value="XP_014250668.1"/>
    <property type="gene ID" value="LOC106667311"/>
</dbReference>
<dbReference type="Proteomes" id="UP000494040">
    <property type="component" value="Unassembled WGS sequence"/>
</dbReference>
<feature type="domain" description="Xrn1 helical" evidence="8">
    <location>
        <begin position="267"/>
        <end position="595"/>
    </location>
</feature>
<feature type="domain" description="5'-3' exoribonuclease 1 D1" evidence="10">
    <location>
        <begin position="710"/>
        <end position="819"/>
    </location>
</feature>
<feature type="region of interest" description="Disordered" evidence="6">
    <location>
        <begin position="1213"/>
        <end position="1256"/>
    </location>
</feature>
<feature type="compositionally biased region" description="Polar residues" evidence="6">
    <location>
        <begin position="1570"/>
        <end position="1581"/>
    </location>
</feature>
<protein>
    <recommendedName>
        <fullName evidence="5">5'-3' exoribonuclease 1</fullName>
        <ecNumber evidence="5">3.1.13.-</ecNumber>
    </recommendedName>
</protein>
<feature type="region of interest" description="Disordered" evidence="6">
    <location>
        <begin position="1570"/>
        <end position="1599"/>
    </location>
</feature>
<dbReference type="PIRSF" id="PIRSF006743">
    <property type="entry name" value="Exonuclease_Xnr1"/>
    <property type="match status" value="1"/>
</dbReference>
<dbReference type="InterPro" id="IPR047008">
    <property type="entry name" value="XRN1_SH3_sf"/>
</dbReference>
<evidence type="ECO:0000259" key="9">
    <source>
        <dbReference type="Pfam" id="PF18129"/>
    </source>
</evidence>
<evidence type="ECO:0000256" key="5">
    <source>
        <dbReference type="PIRNR" id="PIRNR006743"/>
    </source>
</evidence>
<evidence type="ECO:0000256" key="6">
    <source>
        <dbReference type="SAM" id="MobiDB-lite"/>
    </source>
</evidence>
<evidence type="ECO:0000259" key="11">
    <source>
        <dbReference type="Pfam" id="PF18334"/>
    </source>
</evidence>
<dbReference type="Pfam" id="PF03159">
    <property type="entry name" value="XRN_N"/>
    <property type="match status" value="1"/>
</dbReference>
<dbReference type="GO" id="GO:0005634">
    <property type="term" value="C:nucleus"/>
    <property type="evidence" value="ECO:0007669"/>
    <property type="project" value="TreeGrafter"/>
</dbReference>
<dbReference type="Pfam" id="PF17846">
    <property type="entry name" value="XRN_M"/>
    <property type="match status" value="1"/>
</dbReference>
<organism evidence="12 13">
    <name type="scientific">Cimex lectularius</name>
    <name type="common">Bed bug</name>
    <name type="synonym">Acanthia lectularia</name>
    <dbReference type="NCBI Taxonomy" id="79782"/>
    <lineage>
        <taxon>Eukaryota</taxon>
        <taxon>Metazoa</taxon>
        <taxon>Ecdysozoa</taxon>
        <taxon>Arthropoda</taxon>
        <taxon>Hexapoda</taxon>
        <taxon>Insecta</taxon>
        <taxon>Pterygota</taxon>
        <taxon>Neoptera</taxon>
        <taxon>Paraneoptera</taxon>
        <taxon>Hemiptera</taxon>
        <taxon>Heteroptera</taxon>
        <taxon>Panheteroptera</taxon>
        <taxon>Cimicomorpha</taxon>
        <taxon>Cimicidae</taxon>
        <taxon>Cimex</taxon>
    </lineage>
</organism>
<keyword evidence="1 5" id="KW-0540">Nuclease</keyword>
<evidence type="ECO:0000313" key="13">
    <source>
        <dbReference type="Proteomes" id="UP000494040"/>
    </source>
</evidence>
<dbReference type="GO" id="GO:0004534">
    <property type="term" value="F:5'-3' RNA exonuclease activity"/>
    <property type="evidence" value="ECO:0007669"/>
    <property type="project" value="TreeGrafter"/>
</dbReference>
<name>A0A8I6RVM8_CIMLE</name>
<dbReference type="GO" id="GO:0003723">
    <property type="term" value="F:RNA binding"/>
    <property type="evidence" value="ECO:0007669"/>
    <property type="project" value="UniProtKB-KW"/>
</dbReference>
<dbReference type="Gene3D" id="2.30.30.750">
    <property type="match status" value="1"/>
</dbReference>
<dbReference type="CDD" id="cd18673">
    <property type="entry name" value="PIN_XRN1-2-like"/>
    <property type="match status" value="1"/>
</dbReference>
<dbReference type="KEGG" id="clec:106667311"/>
<dbReference type="InterPro" id="IPR040992">
    <property type="entry name" value="XRN1_D1"/>
</dbReference>
<reference evidence="12" key="1">
    <citation type="submission" date="2022-01" db="UniProtKB">
        <authorList>
            <consortium name="EnsemblMetazoa"/>
        </authorList>
    </citation>
    <scope>IDENTIFICATION</scope>
</reference>
<dbReference type="InterPro" id="IPR041412">
    <property type="entry name" value="Xrn1_helical"/>
</dbReference>
<dbReference type="InterPro" id="IPR016494">
    <property type="entry name" value="5_3_exoribonuclease_1"/>
</dbReference>
<dbReference type="GeneID" id="106667311"/>
<dbReference type="EC" id="3.1.13.-" evidence="5"/>
<evidence type="ECO:0000259" key="10">
    <source>
        <dbReference type="Pfam" id="PF18332"/>
    </source>
</evidence>
<dbReference type="RefSeq" id="XP_014250668.1">
    <property type="nucleotide sequence ID" value="XM_014395182.2"/>
</dbReference>
<sequence>MGVPKFFRYISARYPCIIEHLREHELPEFDNFYLDMNGIIHTCSHTDKIESSLPEEEIFKEIFRYVELLFNTIQPKKLFMLAVDGVAPRAKINQQRGRRFRTARSVEVEKKKLMKKNQTVPEELFDTNCITPGTEFMARLDEQLQYFINYKITTDKKWQKPKIIFSGVHVPGEGEHKVMDYIRYLKAQDDWDPDTSHCLHGMDADLIMLGLCTHQPNFSILREEVTCGSIRLKRKSIEVFDFLHLSLLREYIDLEFKKLKDVLPFPYELERIIDDWILMCFLIGNDFLPNIPTFYIAKNILATLFEKYIEILPTLGGYINEYGTLNLERFEKYLQKMAVWEFEVFKENFGLFQVKDMDQANENAGQVVKNELDSERWNINGTELAKIIRDAKDHVNKMFSKQHELSPDEDGNSDDEEAYRAEFDLNKKHYYLTKFEDKLSKEEVSQTVEEYVKAITWMLTYYYKGCQSWSWYYPFHYTPQLSDMHSFSDKVFTFPDDEPLQPLQQLVSVLPSQSHKLLPKAFQHLLISPDSPISSYYPVDFQLDFNGKLNEWEAIVVIPFIDQEKLVDAMAPYYKDLTEEEVLRNGERPLLIYSYSAEPSGTFKSPGYFPDIVSNRAMSVSLSRKELIIDEARLMASMEPRVSKGQLCRLNTFRDVKLTTRLEYGRVYLSNVSYQTLMLHIHKRNISMVMSWSDENQPSDDLDAEVECDTDIDKLEEIAVSLIAKEVFVNWPHLSRALVVSVVSKTHKFMKNESGELVKKELNALERSIFISQLTEIKHKYKSNQGIVLGPVQVIIQVRKNEGKKYEFKSDGKVNLVYNWSTTLTPVPYELVVQLDGYSYDITNAEMDLNEVFAPGDVCFFLGSQYYGAKATVINGNVNGKVKVNIEVPPEPNFSGLVTDGEDSHVKYLSASQMSQILLTMGAKAIAHFAGAVIVNSPTMGKMNIGLNLKFNKFKKQIIGYSKKVDNKYWKYSTGVMNVLTEYRDAFPKLFEHAEMVHDSKLNLQEVYGEDADEKVEEILEWVNEKKKELNWSQLKRMFGSKLLMPATIAKMENVLAQTSSRGIEPHFVELVVRPHDLYIPEQKVPLKCIDMSTSVELLDRVVFVVKNHKIPLGSKGTIVGWSCDEDEHVMTYDVLFDDEIKELFTSKKSDSNVYVVSKYSCLNITNWMKSNPVNTGKMQTEPQQPSRNVNLNVNSPVQEENWRIKEVSLRPEMPLDNKKQKDVSLRPEAPPTLDNRKNRVQINPPLMKNTQENNWRNNGVLLGNEFAKKGACAAAPAPPFDKFIPSKVYTRKEPWQPDVMSNFVNARVPIHGFNKWRTQEPAGVNNVTKFFSSYRNNSGVPEHASRMFADSVQQPKQQEVMQKKTADSEFQAMWNHLQQQKLPESQRPPSFQPPINIVNEQTNALKKVLKLSDDDDQSKMPASVEQMNLRPAPTLNAQVPCGHRNCIDDFIKMCQCLDMAYPVFSYVHVNQTKFVYCMLHFADGSEFKGPQAQDKSTAVSQAACQALRFLENKQTRLQMKPPLLPSPPQQWCQNRIPDTKIEEKPIPSNKELSFSEAKFVPFQVQKSLARSKQPKVSSNGPKSQPLPPPQPDQPKPVKAAFKNVDVVKPVPKSLSKQEVSIRPAGVNAAGRGRRRLAAKFSMASGK</sequence>
<keyword evidence="5" id="KW-0963">Cytoplasm</keyword>
<dbReference type="PANTHER" id="PTHR12341">
    <property type="entry name" value="5'-&gt;3' EXORIBONUCLEASE"/>
    <property type="match status" value="1"/>
</dbReference>
<feature type="domain" description="5'-3' exoribonuclease 1 SH3-like" evidence="9">
    <location>
        <begin position="1095"/>
        <end position="1164"/>
    </location>
</feature>
<proteinExistence type="inferred from homology"/>
<evidence type="ECO:0000256" key="2">
    <source>
        <dbReference type="ARBA" id="ARBA00022801"/>
    </source>
</evidence>
<dbReference type="InterPro" id="IPR047007">
    <property type="entry name" value="XRN1_D1_sf"/>
</dbReference>
<dbReference type="Gene3D" id="2.170.260.40">
    <property type="match status" value="1"/>
</dbReference>
<keyword evidence="2 5" id="KW-0378">Hydrolase</keyword>
<accession>A0A8I6RVM8</accession>
<dbReference type="InterPro" id="IPR041106">
    <property type="entry name" value="XRN1_D2_D3"/>
</dbReference>
<evidence type="ECO:0000259" key="8">
    <source>
        <dbReference type="Pfam" id="PF17846"/>
    </source>
</evidence>
<dbReference type="PANTHER" id="PTHR12341:SF7">
    <property type="entry name" value="5'-3' EXORIBONUCLEASE 1"/>
    <property type="match status" value="1"/>
</dbReference>
<keyword evidence="13" id="KW-1185">Reference proteome</keyword>
<dbReference type="OrthoDB" id="372487at2759"/>
<dbReference type="OMA" id="VASWPWF"/>